<proteinExistence type="predicted"/>
<dbReference type="AlphaFoldDB" id="A0A9W6TBS9"/>
<comment type="caution">
    <text evidence="1">The sequence shown here is derived from an EMBL/GenBank/DDBJ whole genome shotgun (WGS) entry which is preliminary data.</text>
</comment>
<name>A0A9W6TBS9_9STRA</name>
<organism evidence="1 2">
    <name type="scientific">Phytophthora lilii</name>
    <dbReference type="NCBI Taxonomy" id="2077276"/>
    <lineage>
        <taxon>Eukaryota</taxon>
        <taxon>Sar</taxon>
        <taxon>Stramenopiles</taxon>
        <taxon>Oomycota</taxon>
        <taxon>Peronosporomycetes</taxon>
        <taxon>Peronosporales</taxon>
        <taxon>Peronosporaceae</taxon>
        <taxon>Phytophthora</taxon>
    </lineage>
</organism>
<gene>
    <name evidence="1" type="ORF">Plil01_000086100</name>
</gene>
<reference evidence="1" key="1">
    <citation type="submission" date="2023-04" db="EMBL/GenBank/DDBJ databases">
        <title>Phytophthora lilii NBRC 32176.</title>
        <authorList>
            <person name="Ichikawa N."/>
            <person name="Sato H."/>
            <person name="Tonouchi N."/>
        </authorList>
    </citation>
    <scope>NUCLEOTIDE SEQUENCE</scope>
    <source>
        <strain evidence="1">NBRC 32176</strain>
    </source>
</reference>
<dbReference type="EMBL" id="BSXW01000026">
    <property type="protein sequence ID" value="GMF10007.1"/>
    <property type="molecule type" value="Genomic_DNA"/>
</dbReference>
<evidence type="ECO:0000313" key="1">
    <source>
        <dbReference type="EMBL" id="GMF10007.1"/>
    </source>
</evidence>
<evidence type="ECO:0000313" key="2">
    <source>
        <dbReference type="Proteomes" id="UP001165083"/>
    </source>
</evidence>
<sequence length="121" mass="13743">MIIDGSKSPSIKNAAERVEAELFKGWITPPSSVLGLSVQTPQDVFALLKLDKVGDEVLQSSMFKFWTKYLVQILGPELKHRALKQDRKTPSYVAALLKVQDKTDANWQLWKNYQIKLNALK</sequence>
<keyword evidence="2" id="KW-1185">Reference proteome</keyword>
<accession>A0A9W6TBS9</accession>
<dbReference type="Proteomes" id="UP001165083">
    <property type="component" value="Unassembled WGS sequence"/>
</dbReference>
<protein>
    <submittedName>
        <fullName evidence="1">Unnamed protein product</fullName>
    </submittedName>
</protein>